<dbReference type="EMBL" id="JAMFLZ010000003">
    <property type="protein sequence ID" value="MCL6295072.1"/>
    <property type="molecule type" value="Genomic_DNA"/>
</dbReference>
<evidence type="ECO:0000313" key="2">
    <source>
        <dbReference type="Proteomes" id="UP001165381"/>
    </source>
</evidence>
<evidence type="ECO:0000313" key="1">
    <source>
        <dbReference type="EMBL" id="MCL6295072.1"/>
    </source>
</evidence>
<comment type="caution">
    <text evidence="1">The sequence shown here is derived from an EMBL/GenBank/DDBJ whole genome shotgun (WGS) entry which is preliminary data.</text>
</comment>
<proteinExistence type="predicted"/>
<name>A0ABT0QDK4_9FLAO</name>
<keyword evidence="2" id="KW-1185">Reference proteome</keyword>
<organism evidence="1 2">
    <name type="scientific">Jejuia spongiicola</name>
    <dbReference type="NCBI Taxonomy" id="2942207"/>
    <lineage>
        <taxon>Bacteria</taxon>
        <taxon>Pseudomonadati</taxon>
        <taxon>Bacteroidota</taxon>
        <taxon>Flavobacteriia</taxon>
        <taxon>Flavobacteriales</taxon>
        <taxon>Flavobacteriaceae</taxon>
        <taxon>Jejuia</taxon>
    </lineage>
</organism>
<accession>A0ABT0QDK4</accession>
<gene>
    <name evidence="1" type="ORF">M3P09_08710</name>
</gene>
<dbReference type="Proteomes" id="UP001165381">
    <property type="component" value="Unassembled WGS sequence"/>
</dbReference>
<reference evidence="1" key="1">
    <citation type="submission" date="2022-05" db="EMBL/GenBank/DDBJ databases">
        <authorList>
            <person name="Park J.-S."/>
        </authorList>
    </citation>
    <scope>NUCLEOTIDE SEQUENCE</scope>
    <source>
        <strain evidence="1">2012CJ34-3</strain>
    </source>
</reference>
<dbReference type="RefSeq" id="WP_249972826.1">
    <property type="nucleotide sequence ID" value="NZ_JAMFLZ010000003.1"/>
</dbReference>
<sequence length="137" mass="16068">MGLLKIGLLKIDSKEAIIYQFISKKQDDIAYHHEGNWLLLKKEKMNSIRHNQIDEHHYFEKVIKGVKTFKVLIMATHGKGHANEGAKFEAHLYKHHKNMRNIFFGYITTDNHKTENQLLAEADAFLEKLDLKIKEKI</sequence>
<protein>
    <submittedName>
        <fullName evidence="1">Uncharacterized protein</fullName>
    </submittedName>
</protein>